<dbReference type="OMA" id="CKPILEQ"/>
<dbReference type="Proteomes" id="UP000015104">
    <property type="component" value="Unassembled WGS sequence"/>
</dbReference>
<dbReference type="AlphaFoldDB" id="T1L3L7"/>
<comment type="similarity">
    <text evidence="2">Belongs to the complex I NDUFB10 subunit family.</text>
</comment>
<evidence type="ECO:0000256" key="7">
    <source>
        <dbReference type="ARBA" id="ARBA00022982"/>
    </source>
</evidence>
<dbReference type="GO" id="GO:0005743">
    <property type="term" value="C:mitochondrial inner membrane"/>
    <property type="evidence" value="ECO:0007669"/>
    <property type="project" value="UniProtKB-SubCell"/>
</dbReference>
<dbReference type="InterPro" id="IPR039993">
    <property type="entry name" value="NDUFB10"/>
</dbReference>
<gene>
    <name evidence="10" type="primary">107369980</name>
</gene>
<proteinExistence type="inferred from homology"/>
<dbReference type="PANTHER" id="PTHR13094">
    <property type="entry name" value="NADH-UBIQUINONE OXIDOREDUCTASE PDSW SUBUNIT"/>
    <property type="match status" value="1"/>
</dbReference>
<evidence type="ECO:0000256" key="4">
    <source>
        <dbReference type="ARBA" id="ARBA00022448"/>
    </source>
</evidence>
<keyword evidence="7" id="KW-0249">Electron transport</keyword>
<evidence type="ECO:0000313" key="10">
    <source>
        <dbReference type="EnsemblMetazoa" id="tetur36g00330.1"/>
    </source>
</evidence>
<sequence>MPEPFDNIPEHSYKKEGYLIGPFGRKRDNFPRNYLSPITDFVFNLYDKPATWLHDKVIVPNRKQSVYYHWKFPRVPTVDECYVDDYACLYEADMQYKRDRMVEQNIIRVLDRRVLDCEQAFGGIESSGSVEWCREVKKDLEDAQTNYMIKYGELPTDGTSRLNLMEAKTRSADVYLKQKHRYIWERRQQMKAKQEQLDKTQESD</sequence>
<keyword evidence="5" id="KW-0679">Respiratory chain</keyword>
<dbReference type="GO" id="GO:0045271">
    <property type="term" value="C:respiratory chain complex I"/>
    <property type="evidence" value="ECO:0007669"/>
    <property type="project" value="UniProtKB-ARBA"/>
</dbReference>
<keyword evidence="4" id="KW-0813">Transport</keyword>
<dbReference type="HOGENOM" id="CLU_112615_0_0_1"/>
<keyword evidence="11" id="KW-1185">Reference proteome</keyword>
<evidence type="ECO:0000313" key="11">
    <source>
        <dbReference type="Proteomes" id="UP000015104"/>
    </source>
</evidence>
<keyword evidence="9" id="KW-0472">Membrane</keyword>
<protein>
    <recommendedName>
        <fullName evidence="3">NADH dehydrogenase [ubiquinone] 1 beta subcomplex subunit 10</fullName>
    </recommendedName>
</protein>
<comment type="subcellular location">
    <subcellularLocation>
        <location evidence="1">Mitochondrion inner membrane</location>
        <topology evidence="1">Peripheral membrane protein</topology>
        <orientation evidence="1">Matrix side</orientation>
    </subcellularLocation>
</comment>
<reference evidence="11" key="1">
    <citation type="submission" date="2011-08" db="EMBL/GenBank/DDBJ databases">
        <authorList>
            <person name="Rombauts S."/>
        </authorList>
    </citation>
    <scope>NUCLEOTIDE SEQUENCE</scope>
    <source>
        <strain evidence="11">London</strain>
    </source>
</reference>
<evidence type="ECO:0000256" key="6">
    <source>
        <dbReference type="ARBA" id="ARBA00022792"/>
    </source>
</evidence>
<evidence type="ECO:0000256" key="8">
    <source>
        <dbReference type="ARBA" id="ARBA00023128"/>
    </source>
</evidence>
<dbReference type="KEGG" id="tut:107369980"/>
<evidence type="ECO:0000256" key="1">
    <source>
        <dbReference type="ARBA" id="ARBA00004443"/>
    </source>
</evidence>
<dbReference type="OrthoDB" id="6017729at2759"/>
<reference evidence="10" key="2">
    <citation type="submission" date="2015-06" db="UniProtKB">
        <authorList>
            <consortium name="EnsemblMetazoa"/>
        </authorList>
    </citation>
    <scope>IDENTIFICATION</scope>
</reference>
<evidence type="ECO:0000256" key="2">
    <source>
        <dbReference type="ARBA" id="ARBA00008317"/>
    </source>
</evidence>
<dbReference type="EMBL" id="CAEY01001040">
    <property type="status" value="NOT_ANNOTATED_CDS"/>
    <property type="molecule type" value="Genomic_DNA"/>
</dbReference>
<evidence type="ECO:0000256" key="9">
    <source>
        <dbReference type="ARBA" id="ARBA00023136"/>
    </source>
</evidence>
<evidence type="ECO:0000256" key="5">
    <source>
        <dbReference type="ARBA" id="ARBA00022660"/>
    </source>
</evidence>
<dbReference type="STRING" id="32264.T1L3L7"/>
<name>T1L3L7_TETUR</name>
<dbReference type="EnsemblMetazoa" id="tetur36g00330.1">
    <property type="protein sequence ID" value="tetur36g00330.1"/>
    <property type="gene ID" value="tetur36g00330"/>
</dbReference>
<organism evidence="10 11">
    <name type="scientific">Tetranychus urticae</name>
    <name type="common">Two-spotted spider mite</name>
    <dbReference type="NCBI Taxonomy" id="32264"/>
    <lineage>
        <taxon>Eukaryota</taxon>
        <taxon>Metazoa</taxon>
        <taxon>Ecdysozoa</taxon>
        <taxon>Arthropoda</taxon>
        <taxon>Chelicerata</taxon>
        <taxon>Arachnida</taxon>
        <taxon>Acari</taxon>
        <taxon>Acariformes</taxon>
        <taxon>Trombidiformes</taxon>
        <taxon>Prostigmata</taxon>
        <taxon>Eleutherengona</taxon>
        <taxon>Raphignathae</taxon>
        <taxon>Tetranychoidea</taxon>
        <taxon>Tetranychidae</taxon>
        <taxon>Tetranychus</taxon>
    </lineage>
</organism>
<keyword evidence="8" id="KW-0496">Mitochondrion</keyword>
<dbReference type="InterPro" id="IPR019377">
    <property type="entry name" value="NADH_UbQ_OxRdtase_su10"/>
</dbReference>
<dbReference type="PANTHER" id="PTHR13094:SF1">
    <property type="entry name" value="NADH DEHYDROGENASE [UBIQUINONE] 1 BETA SUBCOMPLEX SUBUNIT 10"/>
    <property type="match status" value="1"/>
</dbReference>
<evidence type="ECO:0000256" key="3">
    <source>
        <dbReference type="ARBA" id="ARBA00014109"/>
    </source>
</evidence>
<accession>T1L3L7</accession>
<dbReference type="Pfam" id="PF10249">
    <property type="entry name" value="NDUFB10"/>
    <property type="match status" value="1"/>
</dbReference>
<keyword evidence="6" id="KW-0999">Mitochondrion inner membrane</keyword>
<dbReference type="eggNOG" id="KOG4009">
    <property type="taxonomic scope" value="Eukaryota"/>
</dbReference>